<dbReference type="AlphaFoldDB" id="X1B747"/>
<reference evidence="1" key="1">
    <citation type="journal article" date="2014" name="Front. Microbiol.">
        <title>High frequency of phylogenetically diverse reductive dehalogenase-homologous genes in deep subseafloor sedimentary metagenomes.</title>
        <authorList>
            <person name="Kawai M."/>
            <person name="Futagami T."/>
            <person name="Toyoda A."/>
            <person name="Takaki Y."/>
            <person name="Nishi S."/>
            <person name="Hori S."/>
            <person name="Arai W."/>
            <person name="Tsubouchi T."/>
            <person name="Morono Y."/>
            <person name="Uchiyama I."/>
            <person name="Ito T."/>
            <person name="Fujiyama A."/>
            <person name="Inagaki F."/>
            <person name="Takami H."/>
        </authorList>
    </citation>
    <scope>NUCLEOTIDE SEQUENCE</scope>
    <source>
        <strain evidence="1">Expedition CK06-06</strain>
    </source>
</reference>
<evidence type="ECO:0000313" key="1">
    <source>
        <dbReference type="EMBL" id="GAG67836.1"/>
    </source>
</evidence>
<organism evidence="1">
    <name type="scientific">marine sediment metagenome</name>
    <dbReference type="NCBI Taxonomy" id="412755"/>
    <lineage>
        <taxon>unclassified sequences</taxon>
        <taxon>metagenomes</taxon>
        <taxon>ecological metagenomes</taxon>
    </lineage>
</organism>
<dbReference type="SUPFAM" id="SSF52540">
    <property type="entry name" value="P-loop containing nucleoside triphosphate hydrolases"/>
    <property type="match status" value="1"/>
</dbReference>
<protein>
    <submittedName>
        <fullName evidence="1">Uncharacterized protein</fullName>
    </submittedName>
</protein>
<accession>X1B747</accession>
<comment type="caution">
    <text evidence="1">The sequence shown here is derived from an EMBL/GenBank/DDBJ whole genome shotgun (WGS) entry which is preliminary data.</text>
</comment>
<proteinExistence type="predicted"/>
<name>X1B747_9ZZZZ</name>
<dbReference type="EMBL" id="BART01005582">
    <property type="protein sequence ID" value="GAG67836.1"/>
    <property type="molecule type" value="Genomic_DNA"/>
</dbReference>
<gene>
    <name evidence="1" type="ORF">S01H4_12847</name>
</gene>
<dbReference type="Pfam" id="PF13604">
    <property type="entry name" value="AAA_30"/>
    <property type="match status" value="1"/>
</dbReference>
<sequence>MVDLPLMYYLLKAVPRGMSLILVGDKDQLPSVGPGTLLRDIIASGRVDIVILDKIFRQKKDSLIVTNAHRINRGDKIIKPEKGDRNSDFYFLYHKDEQKVFEIIMQLCSNRIPKKFKLDPLSSEIQVLSPMYRGLVGVDNLNRNLQEILKQAFPNCMFLLGGKADTGIFLCCY</sequence>
<dbReference type="InterPro" id="IPR027417">
    <property type="entry name" value="P-loop_NTPase"/>
</dbReference>
<dbReference type="Gene3D" id="3.40.50.300">
    <property type="entry name" value="P-loop containing nucleotide triphosphate hydrolases"/>
    <property type="match status" value="2"/>
</dbReference>